<gene>
    <name evidence="2" type="ORF">FRACYDRAFT_241049</name>
</gene>
<dbReference type="EMBL" id="KV784360">
    <property type="protein sequence ID" value="OEU14503.1"/>
    <property type="molecule type" value="Genomic_DNA"/>
</dbReference>
<protein>
    <submittedName>
        <fullName evidence="2">Uncharacterized protein</fullName>
    </submittedName>
</protein>
<dbReference type="AlphaFoldDB" id="A0A1E7F9I9"/>
<keyword evidence="3" id="KW-1185">Reference proteome</keyword>
<dbReference type="Proteomes" id="UP000095751">
    <property type="component" value="Unassembled WGS sequence"/>
</dbReference>
<proteinExistence type="predicted"/>
<feature type="region of interest" description="Disordered" evidence="1">
    <location>
        <begin position="33"/>
        <end position="52"/>
    </location>
</feature>
<evidence type="ECO:0000256" key="1">
    <source>
        <dbReference type="SAM" id="MobiDB-lite"/>
    </source>
</evidence>
<sequence>MTKFNQNFLSPLTVRISLFRLVGKEGHRAFFCPEKSKNSNNNNTKTAESKTETAAAITDKVVTEDLNHTDSTTHYETYEDDFELLFCQQGNASVNIDVFDYYKACSQVLSQMVSIEISPCQSHLTRTIEHVHEMHALVNYGQVITPGIKNVVMGLAMAQQYHVNKGLKVFGECGREAVMKELKQLNDLEVIQPGNWTVYGKYVTTEKEKRVLYTEALKAMDGLVDSTFLFWLYLSSHLADHGFVMIPYIMYLDI</sequence>
<evidence type="ECO:0000313" key="3">
    <source>
        <dbReference type="Proteomes" id="UP000095751"/>
    </source>
</evidence>
<evidence type="ECO:0000313" key="2">
    <source>
        <dbReference type="EMBL" id="OEU14503.1"/>
    </source>
</evidence>
<name>A0A1E7F9I9_9STRA</name>
<dbReference type="KEGG" id="fcy:FRACYDRAFT_241049"/>
<feature type="compositionally biased region" description="Low complexity" evidence="1">
    <location>
        <begin position="38"/>
        <end position="52"/>
    </location>
</feature>
<organism evidence="2 3">
    <name type="scientific">Fragilariopsis cylindrus CCMP1102</name>
    <dbReference type="NCBI Taxonomy" id="635003"/>
    <lineage>
        <taxon>Eukaryota</taxon>
        <taxon>Sar</taxon>
        <taxon>Stramenopiles</taxon>
        <taxon>Ochrophyta</taxon>
        <taxon>Bacillariophyta</taxon>
        <taxon>Bacillariophyceae</taxon>
        <taxon>Bacillariophycidae</taxon>
        <taxon>Bacillariales</taxon>
        <taxon>Bacillariaceae</taxon>
        <taxon>Fragilariopsis</taxon>
    </lineage>
</organism>
<dbReference type="InParanoid" id="A0A1E7F9I9"/>
<accession>A0A1E7F9I9</accession>
<reference evidence="2 3" key="1">
    <citation type="submission" date="2016-09" db="EMBL/GenBank/DDBJ databases">
        <title>Extensive genetic diversity and differential bi-allelic expression allows diatom success in the polar Southern Ocean.</title>
        <authorList>
            <consortium name="DOE Joint Genome Institute"/>
            <person name="Mock T."/>
            <person name="Otillar R.P."/>
            <person name="Strauss J."/>
            <person name="Dupont C."/>
            <person name="Frickenhaus S."/>
            <person name="Maumus F."/>
            <person name="Mcmullan M."/>
            <person name="Sanges R."/>
            <person name="Schmutz J."/>
            <person name="Toseland A."/>
            <person name="Valas R."/>
            <person name="Veluchamy A."/>
            <person name="Ward B.J."/>
            <person name="Allen A."/>
            <person name="Barry K."/>
            <person name="Falciatore A."/>
            <person name="Ferrante M."/>
            <person name="Fortunato A.E."/>
            <person name="Gloeckner G."/>
            <person name="Gruber A."/>
            <person name="Hipkin R."/>
            <person name="Janech M."/>
            <person name="Kroth P."/>
            <person name="Leese F."/>
            <person name="Lindquist E."/>
            <person name="Lyon B.R."/>
            <person name="Martin J."/>
            <person name="Mayer C."/>
            <person name="Parker M."/>
            <person name="Quesneville H."/>
            <person name="Raymond J."/>
            <person name="Uhlig C."/>
            <person name="Valentin K.U."/>
            <person name="Worden A.Z."/>
            <person name="Armbrust E.V."/>
            <person name="Bowler C."/>
            <person name="Green B."/>
            <person name="Moulton V."/>
            <person name="Van Oosterhout C."/>
            <person name="Grigoriev I."/>
        </authorList>
    </citation>
    <scope>NUCLEOTIDE SEQUENCE [LARGE SCALE GENOMIC DNA]</scope>
    <source>
        <strain evidence="2 3">CCMP1102</strain>
    </source>
</reference>